<proteinExistence type="inferred from homology"/>
<evidence type="ECO:0000256" key="10">
    <source>
        <dbReference type="ARBA" id="ARBA00023329"/>
    </source>
</evidence>
<feature type="domain" description="Cation efflux protein transmembrane" evidence="13">
    <location>
        <begin position="58"/>
        <end position="241"/>
    </location>
</feature>
<dbReference type="InterPro" id="IPR058533">
    <property type="entry name" value="Cation_efflux_TM"/>
</dbReference>
<dbReference type="Gene3D" id="1.20.1510.10">
    <property type="entry name" value="Cation efflux protein transmembrane domain"/>
    <property type="match status" value="1"/>
</dbReference>
<evidence type="ECO:0000256" key="8">
    <source>
        <dbReference type="ARBA" id="ARBA00023018"/>
    </source>
</evidence>
<dbReference type="PANTHER" id="PTHR31937:SF2">
    <property type="entry name" value="TRANSMEMBRANE PROTEIN 163"/>
    <property type="match status" value="1"/>
</dbReference>
<dbReference type="RefSeq" id="XP_038048740.1">
    <property type="nucleotide sequence ID" value="XM_038192812.1"/>
</dbReference>
<keyword evidence="10" id="KW-0968">Cytoplasmic vesicle</keyword>
<comment type="subcellular location">
    <subcellularLocation>
        <location evidence="2">Cytoplasmic vesicle</location>
        <location evidence="2">Secretory vesicle</location>
        <location evidence="2">Synaptic vesicle membrane</location>
        <topology evidence="2">Multi-pass membrane protein</topology>
    </subcellularLocation>
    <subcellularLocation>
        <location evidence="1">Early endosome membrane</location>
    </subcellularLocation>
</comment>
<dbReference type="Pfam" id="PF01545">
    <property type="entry name" value="Cation_efflux"/>
    <property type="match status" value="1"/>
</dbReference>
<feature type="region of interest" description="Disordered" evidence="11">
    <location>
        <begin position="1"/>
        <end position="31"/>
    </location>
</feature>
<feature type="transmembrane region" description="Helical" evidence="12">
    <location>
        <begin position="192"/>
        <end position="209"/>
    </location>
</feature>
<sequence>MASSDRNAEHLPLTPRAVENHTEEAQASSDSLYENDNYHSLSPEQEAHYHRAVLFLAWFSVFALLVLSITSFVISQSSSSVALFGFGLDALLDVGTSLVVVWRFYGSSQTVYSRERERIALLVLAVLFIAASLLVGIRSLVFVIKGSTVEEILALYIVSTIAVVISLMLFLGKMHVGYKLRSKTVISDGYSSLACGIGSLGVIISACIHSKNSNIYYLDDVVGFTMAALLLGYGISLLMSNWQKKESDI</sequence>
<comment type="similarity">
    <text evidence="3">Belongs to the TMEM163 family.</text>
</comment>
<evidence type="ECO:0000259" key="13">
    <source>
        <dbReference type="Pfam" id="PF01545"/>
    </source>
</evidence>
<evidence type="ECO:0000256" key="1">
    <source>
        <dbReference type="ARBA" id="ARBA00004146"/>
    </source>
</evidence>
<dbReference type="EnsemblMetazoa" id="XM_038192813.1">
    <property type="protein sequence ID" value="XP_038048741.1"/>
    <property type="gene ID" value="LOC119722611"/>
</dbReference>
<dbReference type="OMA" id="PIINSHP"/>
<dbReference type="PANTHER" id="PTHR31937">
    <property type="entry name" value="TRANSMEMBRANE PROTEIN 163"/>
    <property type="match status" value="1"/>
</dbReference>
<organism evidence="14 15">
    <name type="scientific">Patiria miniata</name>
    <name type="common">Bat star</name>
    <name type="synonym">Asterina miniata</name>
    <dbReference type="NCBI Taxonomy" id="46514"/>
    <lineage>
        <taxon>Eukaryota</taxon>
        <taxon>Metazoa</taxon>
        <taxon>Echinodermata</taxon>
        <taxon>Eleutherozoa</taxon>
        <taxon>Asterozoa</taxon>
        <taxon>Asteroidea</taxon>
        <taxon>Valvatacea</taxon>
        <taxon>Valvatida</taxon>
        <taxon>Asterinidae</taxon>
        <taxon>Patiria</taxon>
    </lineage>
</organism>
<protein>
    <recommendedName>
        <fullName evidence="13">Cation efflux protein transmembrane domain-containing protein</fullName>
    </recommendedName>
</protein>
<dbReference type="InterPro" id="IPR027469">
    <property type="entry name" value="Cation_efflux_TMD_sf"/>
</dbReference>
<evidence type="ECO:0000256" key="9">
    <source>
        <dbReference type="ARBA" id="ARBA00023136"/>
    </source>
</evidence>
<keyword evidence="8" id="KW-0770">Synapse</keyword>
<keyword evidence="4 12" id="KW-0812">Transmembrane</keyword>
<feature type="transmembrane region" description="Helical" evidence="12">
    <location>
        <begin position="118"/>
        <end position="141"/>
    </location>
</feature>
<feature type="transmembrane region" description="Helical" evidence="12">
    <location>
        <begin position="81"/>
        <end position="106"/>
    </location>
</feature>
<keyword evidence="7 12" id="KW-1133">Transmembrane helix</keyword>
<dbReference type="AlphaFoldDB" id="A0A913ZCH1"/>
<evidence type="ECO:0000256" key="3">
    <source>
        <dbReference type="ARBA" id="ARBA00008731"/>
    </source>
</evidence>
<keyword evidence="15" id="KW-1185">Reference proteome</keyword>
<dbReference type="GO" id="GO:0030672">
    <property type="term" value="C:synaptic vesicle membrane"/>
    <property type="evidence" value="ECO:0007669"/>
    <property type="project" value="UniProtKB-SubCell"/>
</dbReference>
<keyword evidence="5" id="KW-0967">Endosome</keyword>
<evidence type="ECO:0000313" key="15">
    <source>
        <dbReference type="Proteomes" id="UP000887568"/>
    </source>
</evidence>
<dbReference type="InterPro" id="IPR026765">
    <property type="entry name" value="Tmem163"/>
</dbReference>
<reference evidence="14" key="1">
    <citation type="submission" date="2022-11" db="UniProtKB">
        <authorList>
            <consortium name="EnsemblMetazoa"/>
        </authorList>
    </citation>
    <scope>IDENTIFICATION</scope>
</reference>
<evidence type="ECO:0000256" key="2">
    <source>
        <dbReference type="ARBA" id="ARBA00004644"/>
    </source>
</evidence>
<feature type="transmembrane region" description="Helical" evidence="12">
    <location>
        <begin position="221"/>
        <end position="239"/>
    </location>
</feature>
<dbReference type="OrthoDB" id="5980560at2759"/>
<keyword evidence="9 12" id="KW-0472">Membrane</keyword>
<name>A0A913ZCH1_PATMI</name>
<dbReference type="SUPFAM" id="SSF161111">
    <property type="entry name" value="Cation efflux protein transmembrane domain-like"/>
    <property type="match status" value="1"/>
</dbReference>
<evidence type="ECO:0000256" key="12">
    <source>
        <dbReference type="SAM" id="Phobius"/>
    </source>
</evidence>
<feature type="transmembrane region" description="Helical" evidence="12">
    <location>
        <begin position="52"/>
        <end position="75"/>
    </location>
</feature>
<dbReference type="RefSeq" id="XP_038048741.1">
    <property type="nucleotide sequence ID" value="XM_038192813.1"/>
</dbReference>
<keyword evidence="6" id="KW-0862">Zinc</keyword>
<evidence type="ECO:0000256" key="11">
    <source>
        <dbReference type="SAM" id="MobiDB-lite"/>
    </source>
</evidence>
<evidence type="ECO:0000256" key="4">
    <source>
        <dbReference type="ARBA" id="ARBA00022692"/>
    </source>
</evidence>
<dbReference type="Proteomes" id="UP000887568">
    <property type="component" value="Unplaced"/>
</dbReference>
<accession>A0A913ZCH1</accession>
<evidence type="ECO:0000256" key="5">
    <source>
        <dbReference type="ARBA" id="ARBA00022753"/>
    </source>
</evidence>
<dbReference type="GO" id="GO:0031901">
    <property type="term" value="C:early endosome membrane"/>
    <property type="evidence" value="ECO:0007669"/>
    <property type="project" value="UniProtKB-SubCell"/>
</dbReference>
<evidence type="ECO:0000313" key="14">
    <source>
        <dbReference type="EnsemblMetazoa" id="XP_038048741.1"/>
    </source>
</evidence>
<dbReference type="GO" id="GO:0008324">
    <property type="term" value="F:monoatomic cation transmembrane transporter activity"/>
    <property type="evidence" value="ECO:0007669"/>
    <property type="project" value="InterPro"/>
</dbReference>
<evidence type="ECO:0000256" key="7">
    <source>
        <dbReference type="ARBA" id="ARBA00022989"/>
    </source>
</evidence>
<dbReference type="EnsemblMetazoa" id="XM_038192812.1">
    <property type="protein sequence ID" value="XP_038048740.1"/>
    <property type="gene ID" value="LOC119722611"/>
</dbReference>
<feature type="transmembrane region" description="Helical" evidence="12">
    <location>
        <begin position="153"/>
        <end position="171"/>
    </location>
</feature>
<evidence type="ECO:0000256" key="6">
    <source>
        <dbReference type="ARBA" id="ARBA00022833"/>
    </source>
</evidence>
<dbReference type="GeneID" id="119722611"/>